<feature type="compositionally biased region" description="Low complexity" evidence="1">
    <location>
        <begin position="309"/>
        <end position="341"/>
    </location>
</feature>
<feature type="compositionally biased region" description="Low complexity" evidence="1">
    <location>
        <begin position="467"/>
        <end position="478"/>
    </location>
</feature>
<feature type="compositionally biased region" description="Low complexity" evidence="1">
    <location>
        <begin position="529"/>
        <end position="558"/>
    </location>
</feature>
<name>A0A9P6FIN6_9FUNG</name>
<feature type="compositionally biased region" description="Low complexity" evidence="1">
    <location>
        <begin position="413"/>
        <end position="437"/>
    </location>
</feature>
<feature type="compositionally biased region" description="Polar residues" evidence="1">
    <location>
        <begin position="240"/>
        <end position="250"/>
    </location>
</feature>
<feature type="compositionally biased region" description="Polar residues" evidence="1">
    <location>
        <begin position="114"/>
        <end position="123"/>
    </location>
</feature>
<proteinExistence type="predicted"/>
<comment type="caution">
    <text evidence="2">The sequence shown here is derived from an EMBL/GenBank/DDBJ whole genome shotgun (WGS) entry which is preliminary data.</text>
</comment>
<accession>A0A9P6FIN6</accession>
<evidence type="ECO:0000313" key="3">
    <source>
        <dbReference type="Proteomes" id="UP000723463"/>
    </source>
</evidence>
<feature type="compositionally biased region" description="Basic and acidic residues" evidence="1">
    <location>
        <begin position="272"/>
        <end position="283"/>
    </location>
</feature>
<dbReference type="Proteomes" id="UP000723463">
    <property type="component" value="Unassembled WGS sequence"/>
</dbReference>
<feature type="compositionally biased region" description="Low complexity" evidence="1">
    <location>
        <begin position="39"/>
        <end position="59"/>
    </location>
</feature>
<dbReference type="AlphaFoldDB" id="A0A9P6FIN6"/>
<feature type="region of interest" description="Disordered" evidence="1">
    <location>
        <begin position="190"/>
        <end position="564"/>
    </location>
</feature>
<dbReference type="EMBL" id="JAAAXW010000007">
    <property type="protein sequence ID" value="KAF9551062.1"/>
    <property type="molecule type" value="Genomic_DNA"/>
</dbReference>
<feature type="compositionally biased region" description="Low complexity" evidence="1">
    <location>
        <begin position="88"/>
        <end position="101"/>
    </location>
</feature>
<organism evidence="2 3">
    <name type="scientific">Mortierella hygrophila</name>
    <dbReference type="NCBI Taxonomy" id="979708"/>
    <lineage>
        <taxon>Eukaryota</taxon>
        <taxon>Fungi</taxon>
        <taxon>Fungi incertae sedis</taxon>
        <taxon>Mucoromycota</taxon>
        <taxon>Mortierellomycotina</taxon>
        <taxon>Mortierellomycetes</taxon>
        <taxon>Mortierellales</taxon>
        <taxon>Mortierellaceae</taxon>
        <taxon>Mortierella</taxon>
    </lineage>
</organism>
<feature type="region of interest" description="Disordered" evidence="1">
    <location>
        <begin position="24"/>
        <end position="177"/>
    </location>
</feature>
<evidence type="ECO:0000256" key="1">
    <source>
        <dbReference type="SAM" id="MobiDB-lite"/>
    </source>
</evidence>
<feature type="compositionally biased region" description="Basic and acidic residues" evidence="1">
    <location>
        <begin position="349"/>
        <end position="366"/>
    </location>
</feature>
<feature type="compositionally biased region" description="Basic and acidic residues" evidence="1">
    <location>
        <begin position="207"/>
        <end position="234"/>
    </location>
</feature>
<sequence length="564" mass="59833">MSSQDYRVSTIAILCRDCGNDVGLYPGKHKCPPRPAMPAMPAIPAQYQEQQQSSYSSRGMNGGGASGGRRPPDLNPGSLHSGGGGYGSSPSSSSRTPTSSSFQERMGGSGGSGSNARTPTAMSFQERLKERDREKQQRDREEREAAARSVREDLRGDSGSNVATPTSASTTTTTGSLWNRLKAAKEVVTATITGEEKWPESDDSDHEGETHVSRILREYDDKREEAEMAKKIAELEMTPYSDSKASSLSKATGTGANSTSSSNSGSGSRSQYLRDRDATRRDPSSGGGGADREDYYGRSLRARGLGADGSTSPSISSTNSGVSNNSYGSSSSGGNPPASANRYRTTSDLSRDDALNRLEGKSEGDKLAAQVSHLGSTTPRGGRAHSPNPSSRTRDYQDNSNGYHQQGYGGQLSPSSAGSGNQYSSSAPSQRSISPASNRRYDSPSPSGPPPQQGRYAAAPPQPSSPSYPNNNNSYGSPSGRGGGGDPYSSRGQPPPQQSRPGPGQGGRPDYDRRPTYPLNGSGGPPPQQGSNLGAYGQRPQYQQYQQQNHQQQRQQQYSSNNYF</sequence>
<feature type="compositionally biased region" description="Low complexity" evidence="1">
    <location>
        <begin position="163"/>
        <end position="174"/>
    </location>
</feature>
<feature type="compositionally biased region" description="Low complexity" evidence="1">
    <location>
        <begin position="251"/>
        <end position="268"/>
    </location>
</feature>
<evidence type="ECO:0000313" key="2">
    <source>
        <dbReference type="EMBL" id="KAF9551062.1"/>
    </source>
</evidence>
<reference evidence="2" key="1">
    <citation type="journal article" date="2020" name="Fungal Divers.">
        <title>Resolving the Mortierellaceae phylogeny through synthesis of multi-gene phylogenetics and phylogenomics.</title>
        <authorList>
            <person name="Vandepol N."/>
            <person name="Liber J."/>
            <person name="Desiro A."/>
            <person name="Na H."/>
            <person name="Kennedy M."/>
            <person name="Barry K."/>
            <person name="Grigoriev I.V."/>
            <person name="Miller A.N."/>
            <person name="O'Donnell K."/>
            <person name="Stajich J.E."/>
            <person name="Bonito G."/>
        </authorList>
    </citation>
    <scope>NUCLEOTIDE SEQUENCE</scope>
    <source>
        <strain evidence="2">NRRL 2591</strain>
    </source>
</reference>
<keyword evidence="3" id="KW-1185">Reference proteome</keyword>
<feature type="compositionally biased region" description="Basic and acidic residues" evidence="1">
    <location>
        <begin position="126"/>
        <end position="156"/>
    </location>
</feature>
<gene>
    <name evidence="2" type="ORF">EC957_010830</name>
</gene>
<protein>
    <submittedName>
        <fullName evidence="2">Uncharacterized protein</fullName>
    </submittedName>
</protein>